<evidence type="ECO:0000313" key="8">
    <source>
        <dbReference type="Proteomes" id="UP000070612"/>
    </source>
</evidence>
<dbReference type="FunFam" id="1.10.45.10:FF:000001">
    <property type="entry name" value="D-lactate dehydrogenase mitochondrial"/>
    <property type="match status" value="1"/>
</dbReference>
<comment type="cofactor">
    <cofactor evidence="1">
        <name>FAD</name>
        <dbReference type="ChEBI" id="CHEBI:57692"/>
    </cofactor>
</comment>
<dbReference type="InterPro" id="IPR016166">
    <property type="entry name" value="FAD-bd_PCMH"/>
</dbReference>
<dbReference type="GO" id="GO:0016491">
    <property type="term" value="F:oxidoreductase activity"/>
    <property type="evidence" value="ECO:0007669"/>
    <property type="project" value="UniProtKB-KW"/>
</dbReference>
<evidence type="ECO:0000259" key="6">
    <source>
        <dbReference type="PROSITE" id="PS51387"/>
    </source>
</evidence>
<dbReference type="Proteomes" id="UP000070612">
    <property type="component" value="Unassembled WGS sequence"/>
</dbReference>
<dbReference type="Pfam" id="PF01565">
    <property type="entry name" value="FAD_binding_4"/>
    <property type="match status" value="1"/>
</dbReference>
<dbReference type="AlphaFoldDB" id="A0A132PTE4"/>
<dbReference type="PANTHER" id="PTHR42934:SF2">
    <property type="entry name" value="GLYCOLATE OXIDASE SUBUNIT GLCD"/>
    <property type="match status" value="1"/>
</dbReference>
<organism evidence="7 8">
    <name type="scientific">Mycolicibacterium wolinskyi</name>
    <dbReference type="NCBI Taxonomy" id="59750"/>
    <lineage>
        <taxon>Bacteria</taxon>
        <taxon>Bacillati</taxon>
        <taxon>Actinomycetota</taxon>
        <taxon>Actinomycetes</taxon>
        <taxon>Mycobacteriales</taxon>
        <taxon>Mycobacteriaceae</taxon>
        <taxon>Mycolicibacterium</taxon>
    </lineage>
</organism>
<dbReference type="Gene3D" id="3.30.70.2740">
    <property type="match status" value="1"/>
</dbReference>
<gene>
    <name evidence="7" type="ORF">AFM11_04980</name>
</gene>
<dbReference type="RefSeq" id="WP_067844696.1">
    <property type="nucleotide sequence ID" value="NZ_LGTW01000002.1"/>
</dbReference>
<dbReference type="EMBL" id="LGTW01000002">
    <property type="protein sequence ID" value="KWX25590.1"/>
    <property type="molecule type" value="Genomic_DNA"/>
</dbReference>
<sequence>MSALLDDLAGAVSTLVTDPAAMEGYRRDQCLLTEAGRPAAVVIAKALEEVAATVRVARKHRVPLVTRGAGTGLAGAANAIDGCIVLVLSRLDRILAIDPIARSAVVQPGVLNGDLDRAAAAHGLWYAPDPGSRAISTIGGNLATNAGGMCCAKYGVTADHVQQLTAVLGTGETVHTGALTRKNVAGLDLTRLLVGSEGTLGIIVEATVRLRRRPAAVATVAASFPTAQDAIATVLELGDGAAAVELMDRTTVRAVNAATRMNLDEHAGAVMLAQFDGADDTAVGAQAQHCAVLAESRGAEVFHTVDIAEGEALMEARRAAYPALERLGATLLDDVAVGAHRMPALLAQIEQIAARYDVIIGTFGHAADGNLHPTIVFDPADSGQRDRARMAFDDIVAAAIEHGGTISGEHGIGVLKQDMLDRQVGSVELALMHRIKAAFDPDGILNPGRAY</sequence>
<dbReference type="Pfam" id="PF02913">
    <property type="entry name" value="FAD-oxidase_C"/>
    <property type="match status" value="1"/>
</dbReference>
<keyword evidence="8" id="KW-1185">Reference proteome</keyword>
<proteinExistence type="inferred from homology"/>
<dbReference type="InterPro" id="IPR051914">
    <property type="entry name" value="FAD-linked_OxidoTrans_Type4"/>
</dbReference>
<evidence type="ECO:0000256" key="5">
    <source>
        <dbReference type="ARBA" id="ARBA00023002"/>
    </source>
</evidence>
<keyword evidence="4" id="KW-0274">FAD</keyword>
<dbReference type="PATRIC" id="fig|59750.3.peg.2877"/>
<dbReference type="PANTHER" id="PTHR42934">
    <property type="entry name" value="GLYCOLATE OXIDASE SUBUNIT GLCD"/>
    <property type="match status" value="1"/>
</dbReference>
<dbReference type="Gene3D" id="3.30.465.10">
    <property type="match status" value="1"/>
</dbReference>
<feature type="domain" description="FAD-binding PCMH-type" evidence="6">
    <location>
        <begin position="34"/>
        <end position="213"/>
    </location>
</feature>
<dbReference type="InterPro" id="IPR016171">
    <property type="entry name" value="Vanillyl_alc_oxidase_C-sub2"/>
</dbReference>
<dbReference type="PROSITE" id="PS51387">
    <property type="entry name" value="FAD_PCMH"/>
    <property type="match status" value="1"/>
</dbReference>
<dbReference type="FunFam" id="3.30.70.2740:FF:000001">
    <property type="entry name" value="D-lactate dehydrogenase mitochondrial"/>
    <property type="match status" value="1"/>
</dbReference>
<comment type="similarity">
    <text evidence="2">Belongs to the FAD-binding oxidoreductase/transferase type 4 family.</text>
</comment>
<dbReference type="InterPro" id="IPR016164">
    <property type="entry name" value="FAD-linked_Oxase-like_C"/>
</dbReference>
<dbReference type="InterPro" id="IPR004113">
    <property type="entry name" value="FAD-bd_oxidored_4_C"/>
</dbReference>
<protein>
    <submittedName>
        <fullName evidence="7">FAD-linked oxidase</fullName>
    </submittedName>
</protein>
<evidence type="ECO:0000313" key="7">
    <source>
        <dbReference type="EMBL" id="KWX25590.1"/>
    </source>
</evidence>
<evidence type="ECO:0000256" key="2">
    <source>
        <dbReference type="ARBA" id="ARBA00008000"/>
    </source>
</evidence>
<evidence type="ECO:0000256" key="4">
    <source>
        <dbReference type="ARBA" id="ARBA00022827"/>
    </source>
</evidence>
<evidence type="ECO:0000256" key="3">
    <source>
        <dbReference type="ARBA" id="ARBA00022630"/>
    </source>
</evidence>
<keyword evidence="3" id="KW-0285">Flavoprotein</keyword>
<dbReference type="InterPro" id="IPR016169">
    <property type="entry name" value="FAD-bd_PCMH_sub2"/>
</dbReference>
<dbReference type="SUPFAM" id="SSF55103">
    <property type="entry name" value="FAD-linked oxidases, C-terminal domain"/>
    <property type="match status" value="1"/>
</dbReference>
<dbReference type="Gene3D" id="1.10.45.10">
    <property type="entry name" value="Vanillyl-alcohol Oxidase, Chain A, domain 4"/>
    <property type="match status" value="1"/>
</dbReference>
<reference evidence="7 8" key="1">
    <citation type="submission" date="2015-07" db="EMBL/GenBank/DDBJ databases">
        <title>A draft genome sequence of Mycobacterium wolinskyi.</title>
        <authorList>
            <person name="de Man T.J."/>
            <person name="Perry K.A."/>
            <person name="Coulliette A.D."/>
            <person name="Jensen B."/>
            <person name="Toney N.C."/>
            <person name="Limbago B.M."/>
            <person name="Noble-Wang J."/>
        </authorList>
    </citation>
    <scope>NUCLEOTIDE SEQUENCE [LARGE SCALE GENOMIC DNA]</scope>
    <source>
        <strain evidence="7 8">CDC_01</strain>
    </source>
</reference>
<comment type="caution">
    <text evidence="7">The sequence shown here is derived from an EMBL/GenBank/DDBJ whole genome shotgun (WGS) entry which is preliminary data.</text>
</comment>
<accession>A0A132PTE4</accession>
<name>A0A132PTE4_9MYCO</name>
<dbReference type="InterPro" id="IPR006094">
    <property type="entry name" value="Oxid_FAD_bind_N"/>
</dbReference>
<dbReference type="InterPro" id="IPR036318">
    <property type="entry name" value="FAD-bd_PCMH-like_sf"/>
</dbReference>
<dbReference type="SUPFAM" id="SSF56176">
    <property type="entry name" value="FAD-binding/transporter-associated domain-like"/>
    <property type="match status" value="1"/>
</dbReference>
<keyword evidence="5" id="KW-0560">Oxidoreductase</keyword>
<dbReference type="GO" id="GO:0071949">
    <property type="term" value="F:FAD binding"/>
    <property type="evidence" value="ECO:0007669"/>
    <property type="project" value="InterPro"/>
</dbReference>
<evidence type="ECO:0000256" key="1">
    <source>
        <dbReference type="ARBA" id="ARBA00001974"/>
    </source>
</evidence>